<protein>
    <submittedName>
        <fullName evidence="2">Uncharacterized protein</fullName>
    </submittedName>
</protein>
<keyword evidence="1" id="KW-0812">Transmembrane</keyword>
<dbReference type="OrthoDB" id="193443at2"/>
<keyword evidence="1" id="KW-0472">Membrane</keyword>
<proteinExistence type="predicted"/>
<keyword evidence="3" id="KW-1185">Reference proteome</keyword>
<feature type="transmembrane region" description="Helical" evidence="1">
    <location>
        <begin position="44"/>
        <end position="68"/>
    </location>
</feature>
<gene>
    <name evidence="2" type="ORF">CLV37_10821</name>
</gene>
<evidence type="ECO:0000256" key="1">
    <source>
        <dbReference type="SAM" id="Phobius"/>
    </source>
</evidence>
<evidence type="ECO:0000313" key="3">
    <source>
        <dbReference type="Proteomes" id="UP000238083"/>
    </source>
</evidence>
<reference evidence="2 3" key="1">
    <citation type="submission" date="2018-03" db="EMBL/GenBank/DDBJ databases">
        <title>Genomic Encyclopedia of Archaeal and Bacterial Type Strains, Phase II (KMG-II): from individual species to whole genera.</title>
        <authorList>
            <person name="Goeker M."/>
        </authorList>
    </citation>
    <scope>NUCLEOTIDE SEQUENCE [LARGE SCALE GENOMIC DNA]</scope>
    <source>
        <strain evidence="2 3">DSM 19711</strain>
    </source>
</reference>
<keyword evidence="1" id="KW-1133">Transmembrane helix</keyword>
<feature type="transmembrane region" description="Helical" evidence="1">
    <location>
        <begin position="6"/>
        <end position="23"/>
    </location>
</feature>
<organism evidence="2 3">
    <name type="scientific">Kineococcus rhizosphaerae</name>
    <dbReference type="NCBI Taxonomy" id="559628"/>
    <lineage>
        <taxon>Bacteria</taxon>
        <taxon>Bacillati</taxon>
        <taxon>Actinomycetota</taxon>
        <taxon>Actinomycetes</taxon>
        <taxon>Kineosporiales</taxon>
        <taxon>Kineosporiaceae</taxon>
        <taxon>Kineococcus</taxon>
    </lineage>
</organism>
<feature type="transmembrane region" description="Helical" evidence="1">
    <location>
        <begin position="88"/>
        <end position="106"/>
    </location>
</feature>
<comment type="caution">
    <text evidence="2">The sequence shown here is derived from an EMBL/GenBank/DDBJ whole genome shotgun (WGS) entry which is preliminary data.</text>
</comment>
<dbReference type="AlphaFoldDB" id="A0A2T0R1F5"/>
<dbReference type="EMBL" id="PVZF01000008">
    <property type="protein sequence ID" value="PRY13353.1"/>
    <property type="molecule type" value="Genomic_DNA"/>
</dbReference>
<accession>A0A2T0R1F5</accession>
<dbReference type="Proteomes" id="UP000238083">
    <property type="component" value="Unassembled WGS sequence"/>
</dbReference>
<dbReference type="RefSeq" id="WP_106212086.1">
    <property type="nucleotide sequence ID" value="NZ_PVZF01000008.1"/>
</dbReference>
<name>A0A2T0R1F5_9ACTN</name>
<sequence length="140" mass="15057">MSAVLATYAGYVVLSVALTLWVARTLFRNGALFLVEVFEGDEKLAAAVNHLLVVGFLLVNLGFVAYALQVDGSVPDARAAVEALSRKFGAVLLVVGAVHFTNLFVLQRMRRHARAVHRRPGPAFAPVVPPAPGYRPAPPR</sequence>
<evidence type="ECO:0000313" key="2">
    <source>
        <dbReference type="EMBL" id="PRY13353.1"/>
    </source>
</evidence>